<proteinExistence type="inferred from homology"/>
<dbReference type="OrthoDB" id="1060854at2759"/>
<dbReference type="PANTHER" id="PTHR15615:SF94">
    <property type="entry name" value="PHO85 CYCLIN-6-RELATED"/>
    <property type="match status" value="1"/>
</dbReference>
<dbReference type="EMBL" id="DF836327">
    <property type="protein sequence ID" value="GAN03327.1"/>
    <property type="molecule type" value="Genomic_DNA"/>
</dbReference>
<dbReference type="InterPro" id="IPR012389">
    <property type="entry name" value="Cyclin_P/U"/>
</dbReference>
<dbReference type="GO" id="GO:0000307">
    <property type="term" value="C:cyclin-dependent protein kinase holoenzyme complex"/>
    <property type="evidence" value="ECO:0007669"/>
    <property type="project" value="TreeGrafter"/>
</dbReference>
<name>A0A0C9MJL1_9FUNG</name>
<keyword evidence="1 2" id="KW-0195">Cyclin</keyword>
<dbReference type="GO" id="GO:0016538">
    <property type="term" value="F:cyclin-dependent protein serine/threonine kinase regulator activity"/>
    <property type="evidence" value="ECO:0007669"/>
    <property type="project" value="TreeGrafter"/>
</dbReference>
<dbReference type="AlphaFoldDB" id="A0A0C9MJL1"/>
<evidence type="ECO:0000256" key="1">
    <source>
        <dbReference type="ARBA" id="ARBA00023127"/>
    </source>
</evidence>
<dbReference type="Pfam" id="PF08613">
    <property type="entry name" value="Cyclin"/>
    <property type="match status" value="1"/>
</dbReference>
<dbReference type="GO" id="GO:0005634">
    <property type="term" value="C:nucleus"/>
    <property type="evidence" value="ECO:0007669"/>
    <property type="project" value="TreeGrafter"/>
</dbReference>
<accession>A0A0C9MJL1</accession>
<dbReference type="InterPro" id="IPR013922">
    <property type="entry name" value="Cyclin_PHO80-like"/>
</dbReference>
<evidence type="ECO:0000313" key="4">
    <source>
        <dbReference type="Proteomes" id="UP000053815"/>
    </source>
</evidence>
<sequence length="237" mass="27527">MVSKSLLSRQPPLSPPLSPKFDLANFPVTETISMLTCLLKKITTANDSIQQKQTNYTCFHARSLPSIDINAYLLRILKYCPCANECFLSLLVYFDRMSQNKLDPLRIDSYNIHRLVIAGIMVSSKFFSDIFYTNTRYAKVSCCDVCNSMSFIDFISFKVGGLPVKELNVLELEFLRINNYNIFIPLEELQQYGDQLLMHAIREKEAQLKQEQRLMLEKYHQQQQSCITDYPFMYHIG</sequence>
<comment type="similarity">
    <text evidence="2">Belongs to the cyclin family.</text>
</comment>
<dbReference type="GO" id="GO:0051301">
    <property type="term" value="P:cell division"/>
    <property type="evidence" value="ECO:0007669"/>
    <property type="project" value="UniProtKB-UniRule"/>
</dbReference>
<gene>
    <name evidence="3" type="ORF">MAM1_0038c02780</name>
</gene>
<dbReference type="GO" id="GO:0019901">
    <property type="term" value="F:protein kinase binding"/>
    <property type="evidence" value="ECO:0007669"/>
    <property type="project" value="UniProtKB-UniRule"/>
</dbReference>
<dbReference type="PANTHER" id="PTHR15615">
    <property type="match status" value="1"/>
</dbReference>
<protein>
    <recommendedName>
        <fullName evidence="2">Cyclin</fullName>
    </recommendedName>
</protein>
<evidence type="ECO:0000256" key="2">
    <source>
        <dbReference type="PIRNR" id="PIRNR027110"/>
    </source>
</evidence>
<dbReference type="Proteomes" id="UP000053815">
    <property type="component" value="Unassembled WGS sequence"/>
</dbReference>
<dbReference type="PIRSF" id="PIRSF027110">
    <property type="entry name" value="PREG"/>
    <property type="match status" value="1"/>
</dbReference>
<evidence type="ECO:0000313" key="3">
    <source>
        <dbReference type="EMBL" id="GAN03327.1"/>
    </source>
</evidence>
<reference evidence="3" key="1">
    <citation type="submission" date="2014-09" db="EMBL/GenBank/DDBJ databases">
        <title>Draft genome sequence of an oleaginous Mucoromycotina fungus Mucor ambiguus NBRC6742.</title>
        <authorList>
            <person name="Takeda I."/>
            <person name="Yamane N."/>
            <person name="Morita T."/>
            <person name="Tamano K."/>
            <person name="Machida M."/>
            <person name="Baker S."/>
            <person name="Koike H."/>
        </authorList>
    </citation>
    <scope>NUCLEOTIDE SEQUENCE</scope>
    <source>
        <strain evidence="3">NBRC 6742</strain>
    </source>
</reference>
<dbReference type="CDD" id="cd20558">
    <property type="entry name" value="CYCLIN_ScPCL7-like"/>
    <property type="match status" value="1"/>
</dbReference>
<dbReference type="STRING" id="91626.A0A0C9MJL1"/>
<organism evidence="3">
    <name type="scientific">Mucor ambiguus</name>
    <dbReference type="NCBI Taxonomy" id="91626"/>
    <lineage>
        <taxon>Eukaryota</taxon>
        <taxon>Fungi</taxon>
        <taxon>Fungi incertae sedis</taxon>
        <taxon>Mucoromycota</taxon>
        <taxon>Mucoromycotina</taxon>
        <taxon>Mucoromycetes</taxon>
        <taxon>Mucorales</taxon>
        <taxon>Mucorineae</taxon>
        <taxon>Mucoraceae</taxon>
        <taxon>Mucor</taxon>
    </lineage>
</organism>
<dbReference type="Gene3D" id="1.10.472.10">
    <property type="entry name" value="Cyclin-like"/>
    <property type="match status" value="1"/>
</dbReference>
<keyword evidence="4" id="KW-1185">Reference proteome</keyword>